<proteinExistence type="inferred from homology"/>
<feature type="domain" description="Peptidase M14" evidence="6">
    <location>
        <begin position="1"/>
        <end position="254"/>
    </location>
</feature>
<keyword evidence="7" id="KW-0121">Carboxypeptidase</keyword>
<comment type="similarity">
    <text evidence="5">Belongs to the peptidase M14 family.</text>
</comment>
<dbReference type="Gene3D" id="3.40.630.10">
    <property type="entry name" value="Zn peptidases"/>
    <property type="match status" value="1"/>
</dbReference>
<dbReference type="GO" id="GO:0008270">
    <property type="term" value="F:zinc ion binding"/>
    <property type="evidence" value="ECO:0007669"/>
    <property type="project" value="InterPro"/>
</dbReference>
<organism evidence="7 8">
    <name type="scientific">Oceaniferula marina</name>
    <dbReference type="NCBI Taxonomy" id="2748318"/>
    <lineage>
        <taxon>Bacteria</taxon>
        <taxon>Pseudomonadati</taxon>
        <taxon>Verrucomicrobiota</taxon>
        <taxon>Verrucomicrobiia</taxon>
        <taxon>Verrucomicrobiales</taxon>
        <taxon>Verrucomicrobiaceae</taxon>
        <taxon>Oceaniferula</taxon>
    </lineage>
</organism>
<accession>A0A851GHJ7</accession>
<dbReference type="GO" id="GO:0004181">
    <property type="term" value="F:metallocarboxypeptidase activity"/>
    <property type="evidence" value="ECO:0007669"/>
    <property type="project" value="InterPro"/>
</dbReference>
<sequence>MTFNIEAFSERFDHSAMLAGFRRELITSVQGMAVAGFTKCVESGDEGGGRPWVYISAGVHGDEPAGPMAMLALLKEGVFDERANWLMCPFVNPLGLAAGTRENASGIDLNRDYLERSSEEVQAHAAWLESKPVPDLFVSLHEDWESSGFYLYEINVAGVTSGAHAILDAASSEIPPEPEPVIDDHEVREPGWIDHSPKADLPKHWPEAIFLAERGAGVSYTLETPSSLDLIRRIRCHQLAAGQALDGFLASVTA</sequence>
<keyword evidence="8" id="KW-1185">Reference proteome</keyword>
<evidence type="ECO:0000256" key="3">
    <source>
        <dbReference type="ARBA" id="ARBA00022801"/>
    </source>
</evidence>
<dbReference type="GO" id="GO:0006508">
    <property type="term" value="P:proteolysis"/>
    <property type="evidence" value="ECO:0007669"/>
    <property type="project" value="InterPro"/>
</dbReference>
<evidence type="ECO:0000256" key="1">
    <source>
        <dbReference type="ARBA" id="ARBA00001947"/>
    </source>
</evidence>
<evidence type="ECO:0000259" key="6">
    <source>
        <dbReference type="PROSITE" id="PS52035"/>
    </source>
</evidence>
<keyword evidence="2" id="KW-0479">Metal-binding</keyword>
<reference evidence="7 8" key="1">
    <citation type="submission" date="2020-07" db="EMBL/GenBank/DDBJ databases">
        <title>Roseicoccus Jingziensis gen. nov., sp. nov., isolated from coastal seawater.</title>
        <authorList>
            <person name="Feng X."/>
        </authorList>
    </citation>
    <scope>NUCLEOTIDE SEQUENCE [LARGE SCALE GENOMIC DNA]</scope>
    <source>
        <strain evidence="7 8">N1E253</strain>
    </source>
</reference>
<dbReference type="EMBL" id="JACBAZ010000004">
    <property type="protein sequence ID" value="NWK56352.1"/>
    <property type="molecule type" value="Genomic_DNA"/>
</dbReference>
<evidence type="ECO:0000256" key="2">
    <source>
        <dbReference type="ARBA" id="ARBA00022723"/>
    </source>
</evidence>
<dbReference type="RefSeq" id="WP_178933133.1">
    <property type="nucleotide sequence ID" value="NZ_JACBAZ010000004.1"/>
</dbReference>
<dbReference type="Proteomes" id="UP000557872">
    <property type="component" value="Unassembled WGS sequence"/>
</dbReference>
<evidence type="ECO:0000256" key="4">
    <source>
        <dbReference type="ARBA" id="ARBA00022833"/>
    </source>
</evidence>
<keyword evidence="4" id="KW-0862">Zinc</keyword>
<evidence type="ECO:0000313" key="8">
    <source>
        <dbReference type="Proteomes" id="UP000557872"/>
    </source>
</evidence>
<dbReference type="GO" id="GO:0016788">
    <property type="term" value="F:hydrolase activity, acting on ester bonds"/>
    <property type="evidence" value="ECO:0007669"/>
    <property type="project" value="InterPro"/>
</dbReference>
<dbReference type="InterPro" id="IPR000834">
    <property type="entry name" value="Peptidase_M14"/>
</dbReference>
<dbReference type="SUPFAM" id="SSF53187">
    <property type="entry name" value="Zn-dependent exopeptidases"/>
    <property type="match status" value="1"/>
</dbReference>
<evidence type="ECO:0000313" key="7">
    <source>
        <dbReference type="EMBL" id="NWK56352.1"/>
    </source>
</evidence>
<dbReference type="Pfam" id="PF24827">
    <property type="entry name" value="AstE_AspA_cat"/>
    <property type="match status" value="1"/>
</dbReference>
<evidence type="ECO:0000256" key="5">
    <source>
        <dbReference type="PROSITE-ProRule" id="PRU01379"/>
    </source>
</evidence>
<dbReference type="PROSITE" id="PS52035">
    <property type="entry name" value="PEPTIDASE_M14"/>
    <property type="match status" value="1"/>
</dbReference>
<name>A0A851GHJ7_9BACT</name>
<gene>
    <name evidence="7" type="ORF">HW115_12080</name>
</gene>
<comment type="cofactor">
    <cofactor evidence="1">
        <name>Zn(2+)</name>
        <dbReference type="ChEBI" id="CHEBI:29105"/>
    </cofactor>
</comment>
<keyword evidence="7" id="KW-0645">Protease</keyword>
<keyword evidence="3" id="KW-0378">Hydrolase</keyword>
<protein>
    <submittedName>
        <fullName evidence="7">M14 family metallocarboxypeptidase</fullName>
    </submittedName>
</protein>
<comment type="caution">
    <text evidence="5">Lacks conserved residue(s) required for the propagation of feature annotation.</text>
</comment>
<dbReference type="InterPro" id="IPR055438">
    <property type="entry name" value="AstE_AspA_cat"/>
</dbReference>
<dbReference type="AlphaFoldDB" id="A0A851GHJ7"/>
<comment type="caution">
    <text evidence="7">The sequence shown here is derived from an EMBL/GenBank/DDBJ whole genome shotgun (WGS) entry which is preliminary data.</text>
</comment>
<dbReference type="CDD" id="cd06231">
    <property type="entry name" value="M14_REP34-like"/>
    <property type="match status" value="1"/>
</dbReference>